<proteinExistence type="predicted"/>
<protein>
    <submittedName>
        <fullName evidence="2">Transcriptional regulator</fullName>
    </submittedName>
</protein>
<comment type="caution">
    <text evidence="2">The sequence shown here is derived from an EMBL/GenBank/DDBJ whole genome shotgun (WGS) entry which is preliminary data.</text>
</comment>
<dbReference type="AlphaFoldDB" id="A0A844B415"/>
<gene>
    <name evidence="2" type="ORF">GHT07_11785</name>
</gene>
<name>A0A844B415_9BURK</name>
<accession>A0A844B415</accession>
<reference evidence="2 3" key="1">
    <citation type="submission" date="2019-11" db="EMBL/GenBank/DDBJ databases">
        <title>Caenimonas koreensis gen. nov., sp. nov., isolated from activated sludge.</title>
        <authorList>
            <person name="Seung H.R."/>
        </authorList>
    </citation>
    <scope>NUCLEOTIDE SEQUENCE [LARGE SCALE GENOMIC DNA]</scope>
    <source>
        <strain evidence="2 3">EMB320</strain>
    </source>
</reference>
<evidence type="ECO:0000259" key="1">
    <source>
        <dbReference type="Pfam" id="PF04993"/>
    </source>
</evidence>
<dbReference type="OrthoDB" id="8687154at2"/>
<sequence>MFGGFGLYVDDVFVAIITGDDLYLKTDEQTLANFTAAGGTQFCFTSRGKVQATRFWSAPAEAMDSPALMRPWAQLAFEAGLRARVKPKKKQRA</sequence>
<dbReference type="SUPFAM" id="SSF159894">
    <property type="entry name" value="YgaC/TfoX-N like"/>
    <property type="match status" value="1"/>
</dbReference>
<dbReference type="Gene3D" id="3.30.1460.30">
    <property type="entry name" value="YgaC/TfoX-N like chaperone"/>
    <property type="match status" value="1"/>
</dbReference>
<dbReference type="InterPro" id="IPR007076">
    <property type="entry name" value="TfoX_N"/>
</dbReference>
<dbReference type="EMBL" id="WJBU01000010">
    <property type="protein sequence ID" value="MRD47963.1"/>
    <property type="molecule type" value="Genomic_DNA"/>
</dbReference>
<organism evidence="2 3">
    <name type="scientific">Caenimonas koreensis DSM 17982</name>
    <dbReference type="NCBI Taxonomy" id="1121255"/>
    <lineage>
        <taxon>Bacteria</taxon>
        <taxon>Pseudomonadati</taxon>
        <taxon>Pseudomonadota</taxon>
        <taxon>Betaproteobacteria</taxon>
        <taxon>Burkholderiales</taxon>
        <taxon>Comamonadaceae</taxon>
        <taxon>Caenimonas</taxon>
    </lineage>
</organism>
<feature type="domain" description="TfoX N-terminal" evidence="1">
    <location>
        <begin position="1"/>
        <end position="79"/>
    </location>
</feature>
<evidence type="ECO:0000313" key="3">
    <source>
        <dbReference type="Proteomes" id="UP000487350"/>
    </source>
</evidence>
<keyword evidence="3" id="KW-1185">Reference proteome</keyword>
<dbReference type="Pfam" id="PF04993">
    <property type="entry name" value="TfoX_N"/>
    <property type="match status" value="1"/>
</dbReference>
<evidence type="ECO:0000313" key="2">
    <source>
        <dbReference type="EMBL" id="MRD47963.1"/>
    </source>
</evidence>
<dbReference type="Proteomes" id="UP000487350">
    <property type="component" value="Unassembled WGS sequence"/>
</dbReference>